<evidence type="ECO:0000313" key="1">
    <source>
        <dbReference type="EMBL" id="CAL1287192.1"/>
    </source>
</evidence>
<protein>
    <submittedName>
        <fullName evidence="1">Uncharacterized protein</fullName>
    </submittedName>
</protein>
<name>A0AAV2AUC5_9ARAC</name>
<dbReference type="EMBL" id="CAXIEN010000214">
    <property type="protein sequence ID" value="CAL1287192.1"/>
    <property type="molecule type" value="Genomic_DNA"/>
</dbReference>
<proteinExistence type="predicted"/>
<gene>
    <name evidence="1" type="ORF">LARSCL_LOCUS14688</name>
</gene>
<comment type="caution">
    <text evidence="1">The sequence shown here is derived from an EMBL/GenBank/DDBJ whole genome shotgun (WGS) entry which is preliminary data.</text>
</comment>
<reference evidence="1 2" key="1">
    <citation type="submission" date="2024-04" db="EMBL/GenBank/DDBJ databases">
        <authorList>
            <person name="Rising A."/>
            <person name="Reimegard J."/>
            <person name="Sonavane S."/>
            <person name="Akerstrom W."/>
            <person name="Nylinder S."/>
            <person name="Hedman E."/>
            <person name="Kallberg Y."/>
        </authorList>
    </citation>
    <scope>NUCLEOTIDE SEQUENCE [LARGE SCALE GENOMIC DNA]</scope>
</reference>
<organism evidence="1 2">
    <name type="scientific">Larinioides sclopetarius</name>
    <dbReference type="NCBI Taxonomy" id="280406"/>
    <lineage>
        <taxon>Eukaryota</taxon>
        <taxon>Metazoa</taxon>
        <taxon>Ecdysozoa</taxon>
        <taxon>Arthropoda</taxon>
        <taxon>Chelicerata</taxon>
        <taxon>Arachnida</taxon>
        <taxon>Araneae</taxon>
        <taxon>Araneomorphae</taxon>
        <taxon>Entelegynae</taxon>
        <taxon>Araneoidea</taxon>
        <taxon>Araneidae</taxon>
        <taxon>Larinioides</taxon>
    </lineage>
</organism>
<evidence type="ECO:0000313" key="2">
    <source>
        <dbReference type="Proteomes" id="UP001497382"/>
    </source>
</evidence>
<dbReference type="AlphaFoldDB" id="A0AAV2AUC5"/>
<dbReference type="Proteomes" id="UP001497382">
    <property type="component" value="Unassembled WGS sequence"/>
</dbReference>
<accession>A0AAV2AUC5</accession>
<keyword evidence="2" id="KW-1185">Reference proteome</keyword>
<sequence length="380" mass="44689">MDSLFVPSLKYLSCAEIALVVFYNHDVYKLAFDYHLPSTLRPRFYKQTRITLKRILEVAFDKISTLIMTSEFQMKVKHLILNIIHEFWLWKQSLQNYLDINKLKNIRPFWSQQLTIDRAKTARILIETTNFDATVCFLLACKYCFFDDALNLWSNMTAEQKTAFVSVRGIQRYFPLEVWIRDSEQSRRDVVSFSNFLETHQIPLDEHVISLILSTKSPAEQTEVLLTVATNTSLYTFQPDFKLKCLQKLDKELQEEILKTQPLNVLRCLLTWPFESNFLAVADTVWNHLSPRNFCHILETFIFTLESYEWQNLKLAEILKSFWAESPESLKDYARRFHVFEPLKIVLNCNSLELLDGDILQDAYQKFAASKIFEAFIGLP</sequence>